<dbReference type="Proteomes" id="UP001066276">
    <property type="component" value="Chromosome 11"/>
</dbReference>
<organism evidence="1 2">
    <name type="scientific">Pleurodeles waltl</name>
    <name type="common">Iberian ribbed newt</name>
    <dbReference type="NCBI Taxonomy" id="8319"/>
    <lineage>
        <taxon>Eukaryota</taxon>
        <taxon>Metazoa</taxon>
        <taxon>Chordata</taxon>
        <taxon>Craniata</taxon>
        <taxon>Vertebrata</taxon>
        <taxon>Euteleostomi</taxon>
        <taxon>Amphibia</taxon>
        <taxon>Batrachia</taxon>
        <taxon>Caudata</taxon>
        <taxon>Salamandroidea</taxon>
        <taxon>Salamandridae</taxon>
        <taxon>Pleurodelinae</taxon>
        <taxon>Pleurodeles</taxon>
    </lineage>
</organism>
<evidence type="ECO:0008006" key="3">
    <source>
        <dbReference type="Google" id="ProtNLM"/>
    </source>
</evidence>
<name>A0AAV7LXJ4_PLEWA</name>
<comment type="caution">
    <text evidence="1">The sequence shown here is derived from an EMBL/GenBank/DDBJ whole genome shotgun (WGS) entry which is preliminary data.</text>
</comment>
<protein>
    <recommendedName>
        <fullName evidence="3">Secreted protein</fullName>
    </recommendedName>
</protein>
<evidence type="ECO:0000313" key="2">
    <source>
        <dbReference type="Proteomes" id="UP001066276"/>
    </source>
</evidence>
<dbReference type="EMBL" id="JANPWB010000015">
    <property type="protein sequence ID" value="KAJ1093568.1"/>
    <property type="molecule type" value="Genomic_DNA"/>
</dbReference>
<accession>A0AAV7LXJ4</accession>
<keyword evidence="2" id="KW-1185">Reference proteome</keyword>
<evidence type="ECO:0000313" key="1">
    <source>
        <dbReference type="EMBL" id="KAJ1093568.1"/>
    </source>
</evidence>
<sequence length="151" mass="17163">MGPEPGAATTGPRVRAYFTVLLLVPFRLVRGGRWVRHRVRAERSPQRSTRAPVLAIAAQLPQRHLDHVGWRRMGPDGCACDAFRLGRRRHLVQDFAEGRERSCDLCDRSTRHVGHDPCEFSSHKARARCSFFEYYSCYEPSKNSQCPAVGI</sequence>
<gene>
    <name evidence="1" type="ORF">NDU88_006668</name>
</gene>
<reference evidence="1" key="1">
    <citation type="journal article" date="2022" name="bioRxiv">
        <title>Sequencing and chromosome-scale assembly of the giantPleurodeles waltlgenome.</title>
        <authorList>
            <person name="Brown T."/>
            <person name="Elewa A."/>
            <person name="Iarovenko S."/>
            <person name="Subramanian E."/>
            <person name="Araus A.J."/>
            <person name="Petzold A."/>
            <person name="Susuki M."/>
            <person name="Suzuki K.-i.T."/>
            <person name="Hayashi T."/>
            <person name="Toyoda A."/>
            <person name="Oliveira C."/>
            <person name="Osipova E."/>
            <person name="Leigh N.D."/>
            <person name="Simon A."/>
            <person name="Yun M.H."/>
        </authorList>
    </citation>
    <scope>NUCLEOTIDE SEQUENCE</scope>
    <source>
        <strain evidence="1">20211129_DDA</strain>
        <tissue evidence="1">Liver</tissue>
    </source>
</reference>
<proteinExistence type="predicted"/>
<dbReference type="AlphaFoldDB" id="A0AAV7LXJ4"/>